<evidence type="ECO:0000313" key="2">
    <source>
        <dbReference type="Proteomes" id="UP000283644"/>
    </source>
</evidence>
<dbReference type="AlphaFoldDB" id="A0A417Y1F5"/>
<dbReference type="Gene3D" id="3.30.2310.20">
    <property type="entry name" value="RelE-like"/>
    <property type="match status" value="1"/>
</dbReference>
<gene>
    <name evidence="1" type="ORF">D0Z08_13560</name>
</gene>
<organism evidence="1 2">
    <name type="scientific">Nocardioides immobilis</name>
    <dbReference type="NCBI Taxonomy" id="2049295"/>
    <lineage>
        <taxon>Bacteria</taxon>
        <taxon>Bacillati</taxon>
        <taxon>Actinomycetota</taxon>
        <taxon>Actinomycetes</taxon>
        <taxon>Propionibacteriales</taxon>
        <taxon>Nocardioidaceae</taxon>
        <taxon>Nocardioides</taxon>
    </lineage>
</organism>
<dbReference type="RefSeq" id="WP_118925788.1">
    <property type="nucleotide sequence ID" value="NZ_QXGH01000017.1"/>
</dbReference>
<dbReference type="OrthoDB" id="278204at2"/>
<accession>A0A417Y1F5</accession>
<dbReference type="Proteomes" id="UP000283644">
    <property type="component" value="Unassembled WGS sequence"/>
</dbReference>
<reference evidence="1 2" key="1">
    <citation type="submission" date="2018-09" db="EMBL/GenBank/DDBJ databases">
        <title>Genome sequencing of Nocardioides immobilis CCTCC AB 2017083 for comparison to Nocardioides silvaticus.</title>
        <authorList>
            <person name="Li C."/>
            <person name="Wang G."/>
        </authorList>
    </citation>
    <scope>NUCLEOTIDE SEQUENCE [LARGE SCALE GENOMIC DNA]</scope>
    <source>
        <strain evidence="1 2">CCTCC AB 2017083</strain>
    </source>
</reference>
<dbReference type="EMBL" id="QXGH01000017">
    <property type="protein sequence ID" value="RHW26374.1"/>
    <property type="molecule type" value="Genomic_DNA"/>
</dbReference>
<comment type="caution">
    <text evidence="1">The sequence shown here is derived from an EMBL/GenBank/DDBJ whole genome shotgun (WGS) entry which is preliminary data.</text>
</comment>
<dbReference type="InterPro" id="IPR035093">
    <property type="entry name" value="RelE/ParE_toxin_dom_sf"/>
</dbReference>
<proteinExistence type="predicted"/>
<evidence type="ECO:0000313" key="1">
    <source>
        <dbReference type="EMBL" id="RHW26374.1"/>
    </source>
</evidence>
<sequence>MSLPQREHPEAAAEFDAALRWYEDREKGLGLALLDRAEASRADISAWPEAAPAFPGWTGDETVRCVLVKGYPYRIAYLLRETEIVILAYAHQNRRPGYWADRVPTA</sequence>
<name>A0A417Y1F5_9ACTN</name>
<protein>
    <submittedName>
        <fullName evidence="1">Type II toxin-antitoxin system RelE/ParE family toxin</fullName>
    </submittedName>
</protein>
<keyword evidence="2" id="KW-1185">Reference proteome</keyword>